<evidence type="ECO:0000256" key="1">
    <source>
        <dbReference type="ARBA" id="ARBA00001946"/>
    </source>
</evidence>
<dbReference type="Gene3D" id="3.40.50.10330">
    <property type="entry name" value="Probable inorganic polyphosphate/atp-NAD kinase, domain 1"/>
    <property type="match status" value="1"/>
</dbReference>
<reference evidence="4" key="1">
    <citation type="submission" date="2020-02" db="EMBL/GenBank/DDBJ databases">
        <authorList>
            <person name="Meier V. D."/>
        </authorList>
    </citation>
    <scope>NUCLEOTIDE SEQUENCE</scope>
    <source>
        <strain evidence="4">AVDCRST_MAG16</strain>
    </source>
</reference>
<dbReference type="PANTHER" id="PTHR12358">
    <property type="entry name" value="SPHINGOSINE KINASE"/>
    <property type="match status" value="1"/>
</dbReference>
<name>A0A6J4KPX9_9ACTN</name>
<dbReference type="InterPro" id="IPR001206">
    <property type="entry name" value="Diacylglycerol_kinase_cat_dom"/>
</dbReference>
<sequence length="306" mass="32876">MRALLVVNPKATATTPGMRDVLAYALSSETKLDVVQTEARGHATSLARQAVVEGLDVVVALGGDGTVNEVVNGLLADGPSAGLPALGVVPGGNANVFARALGLPETAIEATGHLLGSLRHGRRRTVGLATAGDRWFTFCAGLGLDAEVVRRVEGRRRDGRKATPGLFVRQGVQHFFLGAQRKEPAMTVQVGDRAPERIGLALVCNTTPWTYLGPRPVQPCPEASFDTGLDLFALRRLGTLSTLNHLRQILARDPRPRGRDLLRLHDEPEFVLRADRPLAFQVDGDDLGDRSEVVFRSVPRALDVVL</sequence>
<dbReference type="InterPro" id="IPR016064">
    <property type="entry name" value="NAD/diacylglycerol_kinase_sf"/>
</dbReference>
<dbReference type="SMART" id="SM00046">
    <property type="entry name" value="DAGKc"/>
    <property type="match status" value="1"/>
</dbReference>
<dbReference type="Pfam" id="PF00781">
    <property type="entry name" value="DAGK_cat"/>
    <property type="match status" value="1"/>
</dbReference>
<evidence type="ECO:0000313" key="4">
    <source>
        <dbReference type="EMBL" id="CAA9311966.1"/>
    </source>
</evidence>
<accession>A0A6J4KPX9</accession>
<evidence type="ECO:0000259" key="3">
    <source>
        <dbReference type="PROSITE" id="PS50146"/>
    </source>
</evidence>
<dbReference type="SUPFAM" id="SSF111331">
    <property type="entry name" value="NAD kinase/diacylglycerol kinase-like"/>
    <property type="match status" value="1"/>
</dbReference>
<dbReference type="Gene3D" id="2.60.200.40">
    <property type="match status" value="1"/>
</dbReference>
<dbReference type="InterPro" id="IPR017438">
    <property type="entry name" value="ATP-NAD_kinase_N"/>
</dbReference>
<dbReference type="GO" id="GO:0005886">
    <property type="term" value="C:plasma membrane"/>
    <property type="evidence" value="ECO:0007669"/>
    <property type="project" value="TreeGrafter"/>
</dbReference>
<comment type="cofactor">
    <cofactor evidence="1">
        <name>Mg(2+)</name>
        <dbReference type="ChEBI" id="CHEBI:18420"/>
    </cofactor>
</comment>
<dbReference type="EMBL" id="CADCUE010000018">
    <property type="protein sequence ID" value="CAA9311966.1"/>
    <property type="molecule type" value="Genomic_DNA"/>
</dbReference>
<proteinExistence type="inferred from homology"/>
<dbReference type="PROSITE" id="PS50146">
    <property type="entry name" value="DAGK"/>
    <property type="match status" value="1"/>
</dbReference>
<keyword evidence="4" id="KW-0418">Kinase</keyword>
<evidence type="ECO:0000256" key="2">
    <source>
        <dbReference type="ARBA" id="ARBA00005983"/>
    </source>
</evidence>
<keyword evidence="4" id="KW-0808">Transferase</keyword>
<comment type="similarity">
    <text evidence="2">Belongs to the diacylglycerol/lipid kinase family.</text>
</comment>
<feature type="domain" description="DAGKc" evidence="3">
    <location>
        <begin position="1"/>
        <end position="130"/>
    </location>
</feature>
<dbReference type="InterPro" id="IPR050187">
    <property type="entry name" value="Lipid_Phosphate_FormReg"/>
</dbReference>
<organism evidence="4">
    <name type="scientific">uncultured Frankineae bacterium</name>
    <dbReference type="NCBI Taxonomy" id="437475"/>
    <lineage>
        <taxon>Bacteria</taxon>
        <taxon>Bacillati</taxon>
        <taxon>Actinomycetota</taxon>
        <taxon>Actinomycetes</taxon>
        <taxon>Frankiales</taxon>
        <taxon>environmental samples</taxon>
    </lineage>
</organism>
<protein>
    <submittedName>
        <fullName evidence="4">Transcription regulator [contains diacylglycerol kinase catalytic domain]</fullName>
    </submittedName>
</protein>
<dbReference type="AlphaFoldDB" id="A0A6J4KPX9"/>
<dbReference type="GO" id="GO:0004143">
    <property type="term" value="F:ATP-dependent diacylglycerol kinase activity"/>
    <property type="evidence" value="ECO:0007669"/>
    <property type="project" value="TreeGrafter"/>
</dbReference>
<gene>
    <name evidence="4" type="ORF">AVDCRST_MAG16-234</name>
</gene>
<dbReference type="PANTHER" id="PTHR12358:SF106">
    <property type="entry name" value="LIPID KINASE YEGS"/>
    <property type="match status" value="1"/>
</dbReference>